<dbReference type="GO" id="GO:0017004">
    <property type="term" value="P:cytochrome complex assembly"/>
    <property type="evidence" value="ECO:0007669"/>
    <property type="project" value="UniProtKB-KW"/>
</dbReference>
<evidence type="ECO:0000256" key="1">
    <source>
        <dbReference type="ARBA" id="ARBA00004196"/>
    </source>
</evidence>
<dbReference type="SUPFAM" id="SSF52833">
    <property type="entry name" value="Thioredoxin-like"/>
    <property type="match status" value="1"/>
</dbReference>
<name>A0A9X1XQ54_9FLAO</name>
<evidence type="ECO:0000256" key="3">
    <source>
        <dbReference type="ARBA" id="ARBA00023157"/>
    </source>
</evidence>
<comment type="subcellular location">
    <subcellularLocation>
        <location evidence="1">Cell envelope</location>
    </subcellularLocation>
</comment>
<dbReference type="InterPro" id="IPR012336">
    <property type="entry name" value="Thioredoxin-like_fold"/>
</dbReference>
<comment type="caution">
    <text evidence="6">The sequence shown here is derived from an EMBL/GenBank/DDBJ whole genome shotgun (WGS) entry which is preliminary data.</text>
</comment>
<evidence type="ECO:0000313" key="7">
    <source>
        <dbReference type="Proteomes" id="UP001139260"/>
    </source>
</evidence>
<dbReference type="InterPro" id="IPR013766">
    <property type="entry name" value="Thioredoxin_domain"/>
</dbReference>
<dbReference type="PANTHER" id="PTHR42852">
    <property type="entry name" value="THIOL:DISULFIDE INTERCHANGE PROTEIN DSBE"/>
    <property type="match status" value="1"/>
</dbReference>
<protein>
    <submittedName>
        <fullName evidence="6">Redoxin domain-containing protein</fullName>
    </submittedName>
</protein>
<dbReference type="Gene3D" id="3.40.30.10">
    <property type="entry name" value="Glutaredoxin"/>
    <property type="match status" value="1"/>
</dbReference>
<dbReference type="InterPro" id="IPR025380">
    <property type="entry name" value="DUF4369"/>
</dbReference>
<accession>A0A9X1XQ54</accession>
<evidence type="ECO:0000259" key="5">
    <source>
        <dbReference type="PROSITE" id="PS51352"/>
    </source>
</evidence>
<dbReference type="Proteomes" id="UP001139260">
    <property type="component" value="Unassembled WGS sequence"/>
</dbReference>
<keyword evidence="4" id="KW-0676">Redox-active center</keyword>
<dbReference type="RefSeq" id="WP_248427627.1">
    <property type="nucleotide sequence ID" value="NZ_JALNUB010000002.1"/>
</dbReference>
<dbReference type="PANTHER" id="PTHR42852:SF6">
    <property type="entry name" value="THIOL:DISULFIDE INTERCHANGE PROTEIN DSBE"/>
    <property type="match status" value="1"/>
</dbReference>
<dbReference type="InterPro" id="IPR050553">
    <property type="entry name" value="Thioredoxin_ResA/DsbE_sf"/>
</dbReference>
<sequence>MEKSRIFTPQPRQAPRRYLQAYLKIVKNTKSMNKFNISYFLILLNTVVFSQSNFNISGNLQGFEENSIIRIEKENIVLDSCVLINGIFTLKGVLENPSIVHLTIKKEDKFNYTTLFIANENVQLNAKIEDFPFKIKTNGSKFDKERFELDNKQNNLNKERDENLNEMFLLRSQNKWNDSLQEAYWSKTKPLGKIIVIDNKLDEIRNEFIANNINSEYSLYLLTIYKTEYTNKELSNFVKKLKPYFKKSIYAQSIISFLKYKNLEIGQQYLNFKASDKINNLVEFSEYFDKKYVLLDFSTDKCSWCLKAIPALEDLKENLKDNLEIITFYVDKTEEGFKNIRNKHSENWIFLWDKEGRLSETFSKYRIFSTPTFFLFERNGKLIKKYEGYSDKLKDEIINEINNASR</sequence>
<keyword evidence="3" id="KW-1015">Disulfide bond</keyword>
<gene>
    <name evidence="6" type="ORF">MW871_03905</name>
</gene>
<dbReference type="EMBL" id="JALNUB010000002">
    <property type="protein sequence ID" value="MCK8141029.1"/>
    <property type="molecule type" value="Genomic_DNA"/>
</dbReference>
<proteinExistence type="predicted"/>
<dbReference type="Pfam" id="PF14289">
    <property type="entry name" value="DUF4369"/>
    <property type="match status" value="1"/>
</dbReference>
<dbReference type="PROSITE" id="PS51352">
    <property type="entry name" value="THIOREDOXIN_2"/>
    <property type="match status" value="1"/>
</dbReference>
<reference evidence="6" key="1">
    <citation type="submission" date="2022-04" db="EMBL/GenBank/DDBJ databases">
        <title>Flavobacterium pygoscelis sp. nov. isolated from Chinstrap chick (Pygoscelis antarcticus).</title>
        <authorList>
            <person name="Irgang R."/>
            <person name="Poblete-Morales M."/>
            <person name="Avendano-Herrera R."/>
        </authorList>
    </citation>
    <scope>NUCLEOTIDE SEQUENCE</scope>
    <source>
        <strain evidence="6">I-SCBP12n</strain>
    </source>
</reference>
<evidence type="ECO:0000256" key="4">
    <source>
        <dbReference type="ARBA" id="ARBA00023284"/>
    </source>
</evidence>
<evidence type="ECO:0000256" key="2">
    <source>
        <dbReference type="ARBA" id="ARBA00022748"/>
    </source>
</evidence>
<evidence type="ECO:0000313" key="6">
    <source>
        <dbReference type="EMBL" id="MCK8141029.1"/>
    </source>
</evidence>
<keyword evidence="2" id="KW-0201">Cytochrome c-type biogenesis</keyword>
<feature type="domain" description="Thioredoxin" evidence="5">
    <location>
        <begin position="263"/>
        <end position="406"/>
    </location>
</feature>
<dbReference type="AlphaFoldDB" id="A0A9X1XQ54"/>
<dbReference type="InterPro" id="IPR036249">
    <property type="entry name" value="Thioredoxin-like_sf"/>
</dbReference>
<dbReference type="GO" id="GO:0030313">
    <property type="term" value="C:cell envelope"/>
    <property type="evidence" value="ECO:0007669"/>
    <property type="project" value="UniProtKB-SubCell"/>
</dbReference>
<keyword evidence="7" id="KW-1185">Reference proteome</keyword>
<organism evidence="6 7">
    <name type="scientific">Flavobacterium pygoscelis</name>
    <dbReference type="NCBI Taxonomy" id="2893176"/>
    <lineage>
        <taxon>Bacteria</taxon>
        <taxon>Pseudomonadati</taxon>
        <taxon>Bacteroidota</taxon>
        <taxon>Flavobacteriia</taxon>
        <taxon>Flavobacteriales</taxon>
        <taxon>Flavobacteriaceae</taxon>
        <taxon>Flavobacterium</taxon>
    </lineage>
</organism>
<dbReference type="Pfam" id="PF13905">
    <property type="entry name" value="Thioredoxin_8"/>
    <property type="match status" value="1"/>
</dbReference>